<keyword evidence="3" id="KW-1185">Reference proteome</keyword>
<proteinExistence type="predicted"/>
<comment type="caution">
    <text evidence="2">The sequence shown here is derived from an EMBL/GenBank/DDBJ whole genome shotgun (WGS) entry which is preliminary data.</text>
</comment>
<evidence type="ECO:0000256" key="1">
    <source>
        <dbReference type="SAM" id="MobiDB-lite"/>
    </source>
</evidence>
<evidence type="ECO:0000313" key="2">
    <source>
        <dbReference type="EMBL" id="GIJ30461.1"/>
    </source>
</evidence>
<name>A0ABQ4JLM0_9ACTN</name>
<protein>
    <submittedName>
        <fullName evidence="2">Uncharacterized protein</fullName>
    </submittedName>
</protein>
<feature type="region of interest" description="Disordered" evidence="1">
    <location>
        <begin position="40"/>
        <end position="131"/>
    </location>
</feature>
<dbReference type="Proteomes" id="UP000653076">
    <property type="component" value="Unassembled WGS sequence"/>
</dbReference>
<reference evidence="2 3" key="1">
    <citation type="submission" date="2021-01" db="EMBL/GenBank/DDBJ databases">
        <title>Whole genome shotgun sequence of Verrucosispora qiuiae NBRC 106684.</title>
        <authorList>
            <person name="Komaki H."/>
            <person name="Tamura T."/>
        </authorList>
    </citation>
    <scope>NUCLEOTIDE SEQUENCE [LARGE SCALE GENOMIC DNA]</scope>
    <source>
        <strain evidence="2 3">NBRC 106684</strain>
    </source>
</reference>
<organism evidence="2 3">
    <name type="scientific">Micromonospora qiuiae</name>
    <dbReference type="NCBI Taxonomy" id="502268"/>
    <lineage>
        <taxon>Bacteria</taxon>
        <taxon>Bacillati</taxon>
        <taxon>Actinomycetota</taxon>
        <taxon>Actinomycetes</taxon>
        <taxon>Micromonosporales</taxon>
        <taxon>Micromonosporaceae</taxon>
        <taxon>Micromonospora</taxon>
    </lineage>
</organism>
<feature type="compositionally biased region" description="Gly residues" evidence="1">
    <location>
        <begin position="108"/>
        <end position="122"/>
    </location>
</feature>
<gene>
    <name evidence="2" type="ORF">Vqi01_56230</name>
</gene>
<evidence type="ECO:0000313" key="3">
    <source>
        <dbReference type="Proteomes" id="UP000653076"/>
    </source>
</evidence>
<accession>A0ABQ4JLM0</accession>
<sequence length="131" mass="13769">MVELADGERASAARQFDQKYGRADGARTILRWRFDGLPMGSHRRLETAPTEATVGFRTRQGEQPVDPEHAEDEAGQARLVQVEADTDVPAPDGTDVRPDLVTEDDGSGVAGGASGSSGGGSSMPGHPDAPR</sequence>
<dbReference type="RefSeq" id="WP_239098723.1">
    <property type="nucleotide sequence ID" value="NZ_BOPC01000113.1"/>
</dbReference>
<dbReference type="EMBL" id="BOPC01000113">
    <property type="protein sequence ID" value="GIJ30461.1"/>
    <property type="molecule type" value="Genomic_DNA"/>
</dbReference>